<dbReference type="PANTHER" id="PTHR30590:SF2">
    <property type="entry name" value="INNER MEMBRANE PROTEIN"/>
    <property type="match status" value="1"/>
</dbReference>
<keyword evidence="1" id="KW-1133">Transmembrane helix</keyword>
<dbReference type="InterPro" id="IPR052529">
    <property type="entry name" value="Bact_Transport_Assoc"/>
</dbReference>
<comment type="caution">
    <text evidence="3">The sequence shown here is derived from an EMBL/GenBank/DDBJ whole genome shotgun (WGS) entry which is preliminary data.</text>
</comment>
<accession>A0A6P1CTB4</accession>
<sequence>MTQTAQSTAARRIGEVDMLRGFALFGILVTNAAVLTMLLSFTGPNSDPVPIYDGTWDRLAYGIIYGFFLGKFYLLFAFLFGYSFTLQIAAAERAGVAPVPRLLRRCAALLLIGLAHVCLLWIGDILTLYAVLCAILVLLRKIRPRAALIAGVTMYVLFAALAFAPGSNGGVGELGEIFDLEAIRTGFLGSPADVFTTQLTTGPVYALFTLVGQGTTSMGMFLIGMAAGKVRLFEDAERLRRWTPRALLIGVVVALPVSVATVVLHTLHGEVPSYLFGLQELLNPVMTVLYMAAIVWLAHSSRAASVRRLAPAGRMAASNYIGQSVVMAVIFTGYGFALGDRIPPFAVLAIAVVTYLAQLWVSERWLRGHTYGPVEWLLRAATYRQWPAWRRTESVSTADAATRA</sequence>
<feature type="transmembrane region" description="Helical" evidence="1">
    <location>
        <begin position="342"/>
        <end position="361"/>
    </location>
</feature>
<feature type="transmembrane region" description="Helical" evidence="1">
    <location>
        <begin position="59"/>
        <end position="82"/>
    </location>
</feature>
<proteinExistence type="predicted"/>
<protein>
    <submittedName>
        <fullName evidence="3">DUF418 domain-containing protein</fullName>
    </submittedName>
</protein>
<evidence type="ECO:0000313" key="4">
    <source>
        <dbReference type="Proteomes" id="UP000471166"/>
    </source>
</evidence>
<feature type="transmembrane region" description="Helical" evidence="1">
    <location>
        <begin position="246"/>
        <end position="269"/>
    </location>
</feature>
<dbReference type="PANTHER" id="PTHR30590">
    <property type="entry name" value="INNER MEMBRANE PROTEIN"/>
    <property type="match status" value="1"/>
</dbReference>
<feature type="transmembrane region" description="Helical" evidence="1">
    <location>
        <begin position="146"/>
        <end position="164"/>
    </location>
</feature>
<feature type="transmembrane region" description="Helical" evidence="1">
    <location>
        <begin position="21"/>
        <end position="39"/>
    </location>
</feature>
<keyword evidence="1" id="KW-0472">Membrane</keyword>
<dbReference type="InterPro" id="IPR007349">
    <property type="entry name" value="DUF418"/>
</dbReference>
<reference evidence="3 4" key="1">
    <citation type="submission" date="2020-01" db="EMBL/GenBank/DDBJ databases">
        <title>Genetics and antimicrobial susceptibilities of Nocardia species isolated from the soil; a comparison with species isolated from humans.</title>
        <authorList>
            <person name="Carrasco G."/>
            <person name="Monzon S."/>
            <person name="Sansegundo M."/>
            <person name="Garcia E."/>
            <person name="Garrido N."/>
            <person name="Medina M.J."/>
            <person name="Villalon P."/>
            <person name="Ramirez-Arocha A.C."/>
            <person name="Jimenez P."/>
            <person name="Cuesta I."/>
            <person name="Valdezate S."/>
        </authorList>
    </citation>
    <scope>NUCLEOTIDE SEQUENCE [LARGE SCALE GENOMIC DNA]</scope>
    <source>
        <strain evidence="3 4">CNM20110626</strain>
    </source>
</reference>
<feature type="domain" description="DUF418" evidence="2">
    <location>
        <begin position="227"/>
        <end position="384"/>
    </location>
</feature>
<evidence type="ECO:0000256" key="1">
    <source>
        <dbReference type="SAM" id="Phobius"/>
    </source>
</evidence>
<gene>
    <name evidence="3" type="ORF">GV791_24945</name>
</gene>
<evidence type="ECO:0000259" key="2">
    <source>
        <dbReference type="Pfam" id="PF04235"/>
    </source>
</evidence>
<keyword evidence="1" id="KW-0812">Transmembrane</keyword>
<feature type="transmembrane region" description="Helical" evidence="1">
    <location>
        <begin position="120"/>
        <end position="139"/>
    </location>
</feature>
<feature type="transmembrane region" description="Helical" evidence="1">
    <location>
        <begin position="281"/>
        <end position="299"/>
    </location>
</feature>
<dbReference type="Pfam" id="PF04235">
    <property type="entry name" value="DUF418"/>
    <property type="match status" value="1"/>
</dbReference>
<dbReference type="RefSeq" id="WP_163847084.1">
    <property type="nucleotide sequence ID" value="NZ_JAAGVB010000053.1"/>
</dbReference>
<dbReference type="Proteomes" id="UP000471166">
    <property type="component" value="Unassembled WGS sequence"/>
</dbReference>
<dbReference type="AlphaFoldDB" id="A0A6P1CTB4"/>
<feature type="transmembrane region" description="Helical" evidence="1">
    <location>
        <begin position="204"/>
        <end position="225"/>
    </location>
</feature>
<feature type="transmembrane region" description="Helical" evidence="1">
    <location>
        <begin position="94"/>
        <end position="114"/>
    </location>
</feature>
<dbReference type="EMBL" id="JAAGVB010000053">
    <property type="protein sequence ID" value="NEW35789.1"/>
    <property type="molecule type" value="Genomic_DNA"/>
</dbReference>
<name>A0A6P1CTB4_9NOCA</name>
<feature type="transmembrane region" description="Helical" evidence="1">
    <location>
        <begin position="320"/>
        <end position="336"/>
    </location>
</feature>
<organism evidence="3 4">
    <name type="scientific">Nocardia cyriacigeorgica</name>
    <dbReference type="NCBI Taxonomy" id="135487"/>
    <lineage>
        <taxon>Bacteria</taxon>
        <taxon>Bacillati</taxon>
        <taxon>Actinomycetota</taxon>
        <taxon>Actinomycetes</taxon>
        <taxon>Mycobacteriales</taxon>
        <taxon>Nocardiaceae</taxon>
        <taxon>Nocardia</taxon>
    </lineage>
</organism>
<evidence type="ECO:0000313" key="3">
    <source>
        <dbReference type="EMBL" id="NEW35789.1"/>
    </source>
</evidence>